<reference evidence="1" key="1">
    <citation type="submission" date="2022-12" db="EMBL/GenBank/DDBJ databases">
        <title>Genome Sequence of Lasiodiplodia mahajangana.</title>
        <authorList>
            <person name="Buettner E."/>
        </authorList>
    </citation>
    <scope>NUCLEOTIDE SEQUENCE</scope>
    <source>
        <strain evidence="1">VT137</strain>
    </source>
</reference>
<dbReference type="EMBL" id="JAPUUL010003824">
    <property type="protein sequence ID" value="KAJ8121424.1"/>
    <property type="molecule type" value="Genomic_DNA"/>
</dbReference>
<protein>
    <submittedName>
        <fullName evidence="1">Uncharacterized protein</fullName>
    </submittedName>
</protein>
<organism evidence="1 2">
    <name type="scientific">Lasiodiplodia mahajangana</name>
    <dbReference type="NCBI Taxonomy" id="1108764"/>
    <lineage>
        <taxon>Eukaryota</taxon>
        <taxon>Fungi</taxon>
        <taxon>Dikarya</taxon>
        <taxon>Ascomycota</taxon>
        <taxon>Pezizomycotina</taxon>
        <taxon>Dothideomycetes</taxon>
        <taxon>Dothideomycetes incertae sedis</taxon>
        <taxon>Botryosphaeriales</taxon>
        <taxon>Botryosphaeriaceae</taxon>
        <taxon>Lasiodiplodia</taxon>
    </lineage>
</organism>
<dbReference type="Proteomes" id="UP001153332">
    <property type="component" value="Unassembled WGS sequence"/>
</dbReference>
<accession>A0ACC2J1U7</accession>
<gene>
    <name evidence="1" type="ORF">O1611_g10106</name>
</gene>
<keyword evidence="2" id="KW-1185">Reference proteome</keyword>
<name>A0ACC2J1U7_9PEZI</name>
<evidence type="ECO:0000313" key="2">
    <source>
        <dbReference type="Proteomes" id="UP001153332"/>
    </source>
</evidence>
<comment type="caution">
    <text evidence="1">The sequence shown here is derived from an EMBL/GenBank/DDBJ whole genome shotgun (WGS) entry which is preliminary data.</text>
</comment>
<proteinExistence type="predicted"/>
<sequence>MLQWGLVNEVVKEGEDVVAAAMKWAEKIAANSPDAVIVSREGMKLGWEGVGPQQGTDIIMKGWYARIESGDNFVEGVKSFNERRKPVWKDSKL</sequence>
<evidence type="ECO:0000313" key="1">
    <source>
        <dbReference type="EMBL" id="KAJ8121424.1"/>
    </source>
</evidence>